<dbReference type="InterPro" id="IPR013216">
    <property type="entry name" value="Methyltransf_11"/>
</dbReference>
<comment type="similarity">
    <text evidence="1">Belongs to the methyltransferase superfamily.</text>
</comment>
<dbReference type="InterPro" id="IPR051052">
    <property type="entry name" value="Diverse_substrate_MTase"/>
</dbReference>
<evidence type="ECO:0000313" key="5">
    <source>
        <dbReference type="EMBL" id="KAA1429503.1"/>
    </source>
</evidence>
<reference evidence="5 6" key="2">
    <citation type="submission" date="2019-09" db="EMBL/GenBank/DDBJ databases">
        <authorList>
            <person name="Jin C."/>
        </authorList>
    </citation>
    <scope>NUCLEOTIDE SEQUENCE [LARGE SCALE GENOMIC DNA]</scope>
    <source>
        <strain evidence="5 6">BN140041</strain>
    </source>
</reference>
<evidence type="ECO:0000256" key="3">
    <source>
        <dbReference type="ARBA" id="ARBA00022679"/>
    </source>
</evidence>
<feature type="domain" description="Methyltransferase type 11" evidence="4">
    <location>
        <begin position="42"/>
        <end position="131"/>
    </location>
</feature>
<keyword evidence="3 5" id="KW-0808">Transferase</keyword>
<dbReference type="Proteomes" id="UP000324351">
    <property type="component" value="Unassembled WGS sequence"/>
</dbReference>
<dbReference type="Pfam" id="PF08241">
    <property type="entry name" value="Methyltransf_11"/>
    <property type="match status" value="1"/>
</dbReference>
<organism evidence="5 6">
    <name type="scientific">Nocardioides antri</name>
    <dbReference type="NCBI Taxonomy" id="2607659"/>
    <lineage>
        <taxon>Bacteria</taxon>
        <taxon>Bacillati</taxon>
        <taxon>Actinomycetota</taxon>
        <taxon>Actinomycetes</taxon>
        <taxon>Propionibacteriales</taxon>
        <taxon>Nocardioidaceae</taxon>
        <taxon>Nocardioides</taxon>
    </lineage>
</organism>
<dbReference type="GO" id="GO:0032259">
    <property type="term" value="P:methylation"/>
    <property type="evidence" value="ECO:0007669"/>
    <property type="project" value="UniProtKB-KW"/>
</dbReference>
<dbReference type="PANTHER" id="PTHR44942">
    <property type="entry name" value="METHYLTRANSF_11 DOMAIN-CONTAINING PROTEIN"/>
    <property type="match status" value="1"/>
</dbReference>
<name>A0A5B1M9I7_9ACTN</name>
<evidence type="ECO:0000313" key="6">
    <source>
        <dbReference type="Proteomes" id="UP000324351"/>
    </source>
</evidence>
<sequence length="258" mass="28227">MVSWAHFEQLGEEYAGARPPYPEALYDALETEGVVGPGVRVLEIGAGAGLATRELVRRGCDVVAVEPGVRLASVLEDTVPGVQVVVARLEETDLPERAFDAAVAATSLHWVDLTVGLPRIHAALRPGGRLAVWRTVFRDEAVETPFRDRVARIVAARQARGGEDRRVPERPTMEELASGGWFEPVRSERWRRSVVLTTDQVHRLFLTFSDWRPAEADAAAQAADDLGGEVTEHYQTVLHLLRGAESSDGGDPDLHARS</sequence>
<reference evidence="5 6" key="1">
    <citation type="submission" date="2019-09" db="EMBL/GenBank/DDBJ databases">
        <title>Nocardioides panacisoli sp. nov., isolated from the soil of a ginseng field.</title>
        <authorList>
            <person name="Cho C."/>
        </authorList>
    </citation>
    <scope>NUCLEOTIDE SEQUENCE [LARGE SCALE GENOMIC DNA]</scope>
    <source>
        <strain evidence="5 6">BN140041</strain>
    </source>
</reference>
<dbReference type="GO" id="GO:0008757">
    <property type="term" value="F:S-adenosylmethionine-dependent methyltransferase activity"/>
    <property type="evidence" value="ECO:0007669"/>
    <property type="project" value="InterPro"/>
</dbReference>
<comment type="caution">
    <text evidence="5">The sequence shown here is derived from an EMBL/GenBank/DDBJ whole genome shotgun (WGS) entry which is preliminary data.</text>
</comment>
<dbReference type="CDD" id="cd02440">
    <property type="entry name" value="AdoMet_MTases"/>
    <property type="match status" value="1"/>
</dbReference>
<accession>A0A5B1M9I7</accession>
<evidence type="ECO:0000256" key="2">
    <source>
        <dbReference type="ARBA" id="ARBA00022603"/>
    </source>
</evidence>
<dbReference type="AlphaFoldDB" id="A0A5B1M9I7"/>
<gene>
    <name evidence="5" type="ORF">F0U47_03675</name>
</gene>
<evidence type="ECO:0000259" key="4">
    <source>
        <dbReference type="Pfam" id="PF08241"/>
    </source>
</evidence>
<dbReference type="PANTHER" id="PTHR44942:SF4">
    <property type="entry name" value="METHYLTRANSFERASE TYPE 11 DOMAIN-CONTAINING PROTEIN"/>
    <property type="match status" value="1"/>
</dbReference>
<keyword evidence="2 5" id="KW-0489">Methyltransferase</keyword>
<dbReference type="EMBL" id="VUJW01000001">
    <property type="protein sequence ID" value="KAA1429503.1"/>
    <property type="molecule type" value="Genomic_DNA"/>
</dbReference>
<dbReference type="Gene3D" id="3.40.50.150">
    <property type="entry name" value="Vaccinia Virus protein VP39"/>
    <property type="match status" value="1"/>
</dbReference>
<dbReference type="InterPro" id="IPR029063">
    <property type="entry name" value="SAM-dependent_MTases_sf"/>
</dbReference>
<proteinExistence type="inferred from homology"/>
<keyword evidence="6" id="KW-1185">Reference proteome</keyword>
<evidence type="ECO:0000256" key="1">
    <source>
        <dbReference type="ARBA" id="ARBA00008361"/>
    </source>
</evidence>
<dbReference type="SUPFAM" id="SSF53335">
    <property type="entry name" value="S-adenosyl-L-methionine-dependent methyltransferases"/>
    <property type="match status" value="1"/>
</dbReference>
<protein>
    <submittedName>
        <fullName evidence="5">Class I SAM-dependent methyltransferase</fullName>
    </submittedName>
</protein>